<feature type="domain" description="TFIIS central" evidence="8">
    <location>
        <begin position="157"/>
        <end position="276"/>
    </location>
</feature>
<evidence type="ECO:0000313" key="16">
    <source>
        <dbReference type="Proteomes" id="UP000325113"/>
    </source>
</evidence>
<keyword evidence="14" id="KW-1185">Reference proteome</keyword>
<dbReference type="GO" id="GO:0005634">
    <property type="term" value="C:nucleus"/>
    <property type="evidence" value="ECO:0007669"/>
    <property type="project" value="TreeGrafter"/>
</dbReference>
<proteinExistence type="predicted"/>
<comment type="caution">
    <text evidence="10">The sequence shown here is derived from an EMBL/GenBank/DDBJ whole genome shotgun (WGS) entry which is preliminary data.</text>
</comment>
<dbReference type="Proteomes" id="UP000323011">
    <property type="component" value="Unassembled WGS sequence"/>
</dbReference>
<dbReference type="AlphaFoldDB" id="A0A5A8DLH7"/>
<dbReference type="EMBL" id="VLTN01000001">
    <property type="protein sequence ID" value="KAA0157643.1"/>
    <property type="molecule type" value="Genomic_DNA"/>
</dbReference>
<dbReference type="PANTHER" id="PTHR11477:SF0">
    <property type="entry name" value="IP08861P-RELATED"/>
    <property type="match status" value="1"/>
</dbReference>
<dbReference type="OMA" id="IITCNKC"/>
<evidence type="ECO:0000259" key="8">
    <source>
        <dbReference type="PROSITE" id="PS51321"/>
    </source>
</evidence>
<sequence>MAVAKQAAGLRDDLSKALASKEYGQAAEVVRQIMVLDGLDLAVLKASGVGKVVSRASKAPDADLVKAATTALVSLKRLARRESDSSTKRMRDLSLAAAAASPRAAAGAVKSPPPSSSPAASPTAASADSAASADAGAHTPMAPASAARIAVDALPADRQRMVRILSGPITKHVPSGTADEVQQAAARLEASLFTSTKGASVRPAGLPTYGDQIRSFVLNMGRNPKLVLGVFEDTIDLDRLAVADPSELATSEFKEQAAKEKQAAAEEVQLDWQRKHGKDQLKAAGLKPVSGQFKCPRCKGSNTDYYEKQTRSADEPMTVFNECLDCGKRWRF</sequence>
<dbReference type="PROSITE" id="PS51133">
    <property type="entry name" value="ZF_TFIIS_2"/>
    <property type="match status" value="1"/>
</dbReference>
<dbReference type="Proteomes" id="UP000322899">
    <property type="component" value="Unassembled WGS sequence"/>
</dbReference>
<dbReference type="Gene3D" id="2.20.25.10">
    <property type="match status" value="1"/>
</dbReference>
<dbReference type="Proteomes" id="UP000325113">
    <property type="component" value="Unassembled WGS sequence"/>
</dbReference>
<evidence type="ECO:0000259" key="7">
    <source>
        <dbReference type="PROSITE" id="PS51133"/>
    </source>
</evidence>
<keyword evidence="4" id="KW-0539">Nucleus</keyword>
<feature type="compositionally biased region" description="Low complexity" evidence="6">
    <location>
        <begin position="117"/>
        <end position="137"/>
    </location>
</feature>
<dbReference type="InterPro" id="IPR036575">
    <property type="entry name" value="TFIIS_cen_dom_sf"/>
</dbReference>
<feature type="region of interest" description="Disordered" evidence="6">
    <location>
        <begin position="103"/>
        <end position="139"/>
    </location>
</feature>
<dbReference type="GO" id="GO:0006351">
    <property type="term" value="P:DNA-templated transcription"/>
    <property type="evidence" value="ECO:0007669"/>
    <property type="project" value="InterPro"/>
</dbReference>
<evidence type="ECO:0000313" key="13">
    <source>
        <dbReference type="Proteomes" id="UP000322899"/>
    </source>
</evidence>
<dbReference type="InterPro" id="IPR001222">
    <property type="entry name" value="Znf_TFIIS"/>
</dbReference>
<dbReference type="InterPro" id="IPR003618">
    <property type="entry name" value="TFIIS_cen_dom"/>
</dbReference>
<name>A0A5A8DLH7_CAFRO</name>
<evidence type="ECO:0000256" key="6">
    <source>
        <dbReference type="SAM" id="MobiDB-lite"/>
    </source>
</evidence>
<dbReference type="EMBL" id="VLTO01000002">
    <property type="protein sequence ID" value="KAA0177926.1"/>
    <property type="molecule type" value="Genomic_DNA"/>
</dbReference>
<organism evidence="10 16">
    <name type="scientific">Cafeteria roenbergensis</name>
    <name type="common">Marine flagellate</name>
    <dbReference type="NCBI Taxonomy" id="33653"/>
    <lineage>
        <taxon>Eukaryota</taxon>
        <taxon>Sar</taxon>
        <taxon>Stramenopiles</taxon>
        <taxon>Bigyra</taxon>
        <taxon>Opalozoa</taxon>
        <taxon>Bicosoecida</taxon>
        <taxon>Cafeteriaceae</taxon>
        <taxon>Cafeteria</taxon>
    </lineage>
</organism>
<dbReference type="Gene3D" id="1.10.472.30">
    <property type="entry name" value="Transcription elongation factor S-II, central domain"/>
    <property type="match status" value="1"/>
</dbReference>
<dbReference type="Pfam" id="PF01096">
    <property type="entry name" value="Zn_ribbon_TFIIS"/>
    <property type="match status" value="1"/>
</dbReference>
<accession>A0A5A8DLH7</accession>
<evidence type="ECO:0000313" key="15">
    <source>
        <dbReference type="Proteomes" id="UP000324907"/>
    </source>
</evidence>
<dbReference type="PROSITE" id="PS51321">
    <property type="entry name" value="TFIIS_CENTRAL"/>
    <property type="match status" value="1"/>
</dbReference>
<dbReference type="GO" id="GO:0008270">
    <property type="term" value="F:zinc ion binding"/>
    <property type="evidence" value="ECO:0007669"/>
    <property type="project" value="UniProtKB-KW"/>
</dbReference>
<dbReference type="EMBL" id="VLTL01000003">
    <property type="protein sequence ID" value="KAA0172063.1"/>
    <property type="molecule type" value="Genomic_DNA"/>
</dbReference>
<evidence type="ECO:0000313" key="10">
    <source>
        <dbReference type="EMBL" id="KAA0165514.1"/>
    </source>
</evidence>
<evidence type="ECO:0008006" key="17">
    <source>
        <dbReference type="Google" id="ProtNLM"/>
    </source>
</evidence>
<evidence type="ECO:0000313" key="9">
    <source>
        <dbReference type="EMBL" id="KAA0157643.1"/>
    </source>
</evidence>
<evidence type="ECO:0000256" key="3">
    <source>
        <dbReference type="ARBA" id="ARBA00022833"/>
    </source>
</evidence>
<dbReference type="CDD" id="cd13749">
    <property type="entry name" value="Zn-ribbon_TFIIS"/>
    <property type="match status" value="1"/>
</dbReference>
<evidence type="ECO:0000256" key="2">
    <source>
        <dbReference type="ARBA" id="ARBA00022771"/>
    </source>
</evidence>
<dbReference type="Pfam" id="PF07500">
    <property type="entry name" value="TFIIS_M"/>
    <property type="match status" value="1"/>
</dbReference>
<evidence type="ECO:0000313" key="12">
    <source>
        <dbReference type="EMBL" id="KAA0177926.1"/>
    </source>
</evidence>
<evidence type="ECO:0000256" key="5">
    <source>
        <dbReference type="PROSITE-ProRule" id="PRU00472"/>
    </source>
</evidence>
<protein>
    <recommendedName>
        <fullName evidence="17">TFIIS-type domain-containing protein</fullName>
    </recommendedName>
</protein>
<evidence type="ECO:0000256" key="4">
    <source>
        <dbReference type="ARBA" id="ARBA00023242"/>
    </source>
</evidence>
<evidence type="ECO:0000313" key="14">
    <source>
        <dbReference type="Proteomes" id="UP000323011"/>
    </source>
</evidence>
<dbReference type="EMBL" id="VLTM01000012">
    <property type="protein sequence ID" value="KAA0165514.1"/>
    <property type="molecule type" value="Genomic_DNA"/>
</dbReference>
<reference evidence="13 14" key="1">
    <citation type="submission" date="2019-07" db="EMBL/GenBank/DDBJ databases">
        <title>Genomes of Cafeteria roenbergensis.</title>
        <authorList>
            <person name="Fischer M.G."/>
            <person name="Hackl T."/>
            <person name="Roman M."/>
        </authorList>
    </citation>
    <scope>NUCLEOTIDE SEQUENCE [LARGE SCALE GENOMIC DNA]</scope>
    <source>
        <strain evidence="9 14">BVI</strain>
        <strain evidence="10 16">Cflag</strain>
        <strain evidence="12 13">E4-10P</strain>
        <strain evidence="11 15">RCC970-E3</strain>
    </source>
</reference>
<dbReference type="SMART" id="SM00440">
    <property type="entry name" value="ZnF_C2C2"/>
    <property type="match status" value="1"/>
</dbReference>
<dbReference type="OrthoDB" id="44867at2759"/>
<dbReference type="InterPro" id="IPR035100">
    <property type="entry name" value="TF_IIS-typ"/>
</dbReference>
<dbReference type="SUPFAM" id="SSF46942">
    <property type="entry name" value="Elongation factor TFIIS domain 2"/>
    <property type="match status" value="1"/>
</dbReference>
<keyword evidence="2 5" id="KW-0863">Zinc-finger</keyword>
<dbReference type="PANTHER" id="PTHR11477">
    <property type="entry name" value="TRANSCRIPTION FACTOR S-II ZINC FINGER DOMAIN-CONTAINING PROTEIN"/>
    <property type="match status" value="1"/>
</dbReference>
<feature type="domain" description="TFIIS-type" evidence="7">
    <location>
        <begin position="291"/>
        <end position="331"/>
    </location>
</feature>
<dbReference type="PIRSF" id="PIRSF006704">
    <property type="entry name" value="TF_IIS"/>
    <property type="match status" value="1"/>
</dbReference>
<dbReference type="Proteomes" id="UP000324907">
    <property type="component" value="Unassembled WGS sequence"/>
</dbReference>
<keyword evidence="3" id="KW-0862">Zinc</keyword>
<dbReference type="GO" id="GO:0003676">
    <property type="term" value="F:nucleic acid binding"/>
    <property type="evidence" value="ECO:0007669"/>
    <property type="project" value="InterPro"/>
</dbReference>
<keyword evidence="1" id="KW-0479">Metal-binding</keyword>
<gene>
    <name evidence="12" type="ORF">FNF27_00474</name>
    <name evidence="11" type="ORF">FNF28_00380</name>
    <name evidence="9" type="ORF">FNF29_00219</name>
    <name evidence="10" type="ORF">FNF31_01859</name>
</gene>
<evidence type="ECO:0000256" key="1">
    <source>
        <dbReference type="ARBA" id="ARBA00022723"/>
    </source>
</evidence>
<evidence type="ECO:0000313" key="11">
    <source>
        <dbReference type="EMBL" id="KAA0172063.1"/>
    </source>
</evidence>
<dbReference type="SUPFAM" id="SSF57783">
    <property type="entry name" value="Zinc beta-ribbon"/>
    <property type="match status" value="1"/>
</dbReference>